<keyword evidence="2" id="KW-1185">Reference proteome</keyword>
<reference evidence="1 2" key="1">
    <citation type="submission" date="2016-07" db="EMBL/GenBank/DDBJ databases">
        <title>Pervasive Adenine N6-methylation of Active Genes in Fungi.</title>
        <authorList>
            <consortium name="DOE Joint Genome Institute"/>
            <person name="Mondo S.J."/>
            <person name="Dannebaum R.O."/>
            <person name="Kuo R.C."/>
            <person name="Labutti K."/>
            <person name="Haridas S."/>
            <person name="Kuo A."/>
            <person name="Salamov A."/>
            <person name="Ahrendt S.R."/>
            <person name="Lipzen A."/>
            <person name="Sullivan W."/>
            <person name="Andreopoulos W.B."/>
            <person name="Clum A."/>
            <person name="Lindquist E."/>
            <person name="Daum C."/>
            <person name="Ramamoorthy G.K."/>
            <person name="Gryganskyi A."/>
            <person name="Culley D."/>
            <person name="Magnuson J.K."/>
            <person name="James T.Y."/>
            <person name="O'Malley M.A."/>
            <person name="Stajich J.E."/>
            <person name="Spatafora J.W."/>
            <person name="Visel A."/>
            <person name="Grigoriev I.V."/>
        </authorList>
    </citation>
    <scope>NUCLEOTIDE SEQUENCE [LARGE SCALE GENOMIC DNA]</scope>
    <source>
        <strain evidence="1 2">JEL800</strain>
    </source>
</reference>
<organism evidence="1 2">
    <name type="scientific">Rhizoclosmatium globosum</name>
    <dbReference type="NCBI Taxonomy" id="329046"/>
    <lineage>
        <taxon>Eukaryota</taxon>
        <taxon>Fungi</taxon>
        <taxon>Fungi incertae sedis</taxon>
        <taxon>Chytridiomycota</taxon>
        <taxon>Chytridiomycota incertae sedis</taxon>
        <taxon>Chytridiomycetes</taxon>
        <taxon>Chytridiales</taxon>
        <taxon>Chytriomycetaceae</taxon>
        <taxon>Rhizoclosmatium</taxon>
    </lineage>
</organism>
<evidence type="ECO:0000313" key="2">
    <source>
        <dbReference type="Proteomes" id="UP000193642"/>
    </source>
</evidence>
<comment type="caution">
    <text evidence="1">The sequence shown here is derived from an EMBL/GenBank/DDBJ whole genome shotgun (WGS) entry which is preliminary data.</text>
</comment>
<evidence type="ECO:0000313" key="1">
    <source>
        <dbReference type="EMBL" id="ORY22041.1"/>
    </source>
</evidence>
<gene>
    <name evidence="1" type="ORF">BCR33DRAFT_728921</name>
</gene>
<name>A0A1Y2AHK2_9FUNG</name>
<dbReference type="EMBL" id="MCGO01000187">
    <property type="protein sequence ID" value="ORY22041.1"/>
    <property type="molecule type" value="Genomic_DNA"/>
</dbReference>
<accession>A0A1Y2AHK2</accession>
<dbReference type="Proteomes" id="UP000193642">
    <property type="component" value="Unassembled WGS sequence"/>
</dbReference>
<dbReference type="AlphaFoldDB" id="A0A1Y2AHK2"/>
<protein>
    <submittedName>
        <fullName evidence="1">Uncharacterized protein</fullName>
    </submittedName>
</protein>
<sequence>MSVPDLDANIRHILANQFEEKKKKAAVVCVEEASSGVTSEKADVLVELESSSEAVDIDAVNVPNMDVTLTEVQYSVLWSESCAESMYGTVVLDQDEDTM</sequence>
<proteinExistence type="predicted"/>